<name>A0A915MKQ4_MELJA</name>
<keyword evidence="1" id="KW-0479">Metal-binding</keyword>
<evidence type="ECO:0000256" key="2">
    <source>
        <dbReference type="ARBA" id="ARBA00022833"/>
    </source>
</evidence>
<dbReference type="WBParaSite" id="scaffold431_cov187.g1040">
    <property type="protein sequence ID" value="scaffold431_cov187.g1040"/>
    <property type="gene ID" value="scaffold431_cov187.g1040"/>
</dbReference>
<dbReference type="Pfam" id="PF14634">
    <property type="entry name" value="zf-RING_5"/>
    <property type="match status" value="1"/>
</dbReference>
<dbReference type="AlphaFoldDB" id="A0A915MKQ4"/>
<protein>
    <submittedName>
        <fullName evidence="6">RING-type domain-containing protein</fullName>
    </submittedName>
</protein>
<keyword evidence="5" id="KW-1185">Reference proteome</keyword>
<evidence type="ECO:0000313" key="6">
    <source>
        <dbReference type="WBParaSite" id="scaffold431_cov187.g1040"/>
    </source>
</evidence>
<sequence length="235" mass="26224">MNEWFHCNKCFLVGTNDSQFWFTSCGHIICAECKKNGNLLLGQKGICVVCSKQETSIMMYNKAAKIAKAAHVEITKRVEREKNLLAERNQVRMELDSTKDYVRQLEKVLADRDQEIHRLKRKSPSFVKRTSPHLKGRAGYPSLNGNTPLSRVSFFGCTTSTPNDFANIAAGCLDNRRRNNVGGNAGTAGEFDFLSQQRAMEEVVAGGPSFIPNTPALLGLPADTRRSPTYTPKFF</sequence>
<keyword evidence="2" id="KW-0862">Zinc</keyword>
<evidence type="ECO:0000259" key="4">
    <source>
        <dbReference type="Pfam" id="PF14634"/>
    </source>
</evidence>
<evidence type="ECO:0000256" key="3">
    <source>
        <dbReference type="SAM" id="MobiDB-lite"/>
    </source>
</evidence>
<proteinExistence type="predicted"/>
<reference evidence="6" key="1">
    <citation type="submission" date="2022-11" db="UniProtKB">
        <authorList>
            <consortium name="WormBaseParasite"/>
        </authorList>
    </citation>
    <scope>IDENTIFICATION</scope>
</reference>
<dbReference type="GO" id="GO:0008270">
    <property type="term" value="F:zinc ion binding"/>
    <property type="evidence" value="ECO:0007669"/>
    <property type="project" value="UniProtKB-KW"/>
</dbReference>
<evidence type="ECO:0000256" key="1">
    <source>
        <dbReference type="ARBA" id="ARBA00022771"/>
    </source>
</evidence>
<keyword evidence="1" id="KW-0863">Zinc-finger</keyword>
<dbReference type="Proteomes" id="UP000887561">
    <property type="component" value="Unplaced"/>
</dbReference>
<evidence type="ECO:0000313" key="5">
    <source>
        <dbReference type="Proteomes" id="UP000887561"/>
    </source>
</evidence>
<dbReference type="InterPro" id="IPR001841">
    <property type="entry name" value="Znf_RING"/>
</dbReference>
<feature type="region of interest" description="Disordered" evidence="3">
    <location>
        <begin position="123"/>
        <end position="142"/>
    </location>
</feature>
<feature type="domain" description="RING-type" evidence="4">
    <location>
        <begin position="6"/>
        <end position="52"/>
    </location>
</feature>
<accession>A0A915MKQ4</accession>
<organism evidence="5 6">
    <name type="scientific">Meloidogyne javanica</name>
    <name type="common">Root-knot nematode worm</name>
    <dbReference type="NCBI Taxonomy" id="6303"/>
    <lineage>
        <taxon>Eukaryota</taxon>
        <taxon>Metazoa</taxon>
        <taxon>Ecdysozoa</taxon>
        <taxon>Nematoda</taxon>
        <taxon>Chromadorea</taxon>
        <taxon>Rhabditida</taxon>
        <taxon>Tylenchina</taxon>
        <taxon>Tylenchomorpha</taxon>
        <taxon>Tylenchoidea</taxon>
        <taxon>Meloidogynidae</taxon>
        <taxon>Meloidogyninae</taxon>
        <taxon>Meloidogyne</taxon>
        <taxon>Meloidogyne incognita group</taxon>
    </lineage>
</organism>